<feature type="compositionally biased region" description="Polar residues" evidence="1">
    <location>
        <begin position="727"/>
        <end position="740"/>
    </location>
</feature>
<accession>G0RZ30</accession>
<dbReference type="EMBL" id="GL988032">
    <property type="protein sequence ID" value="EGS23458.1"/>
    <property type="molecule type" value="Genomic_DNA"/>
</dbReference>
<dbReference type="RefSeq" id="XP_006690700.1">
    <property type="nucleotide sequence ID" value="XM_006690637.1"/>
</dbReference>
<proteinExistence type="predicted"/>
<dbReference type="OrthoDB" id="5153231at2759"/>
<gene>
    <name evidence="2" type="ORF">CTHT_0001510</name>
</gene>
<dbReference type="Proteomes" id="UP000008066">
    <property type="component" value="Unassembled WGS sequence"/>
</dbReference>
<protein>
    <submittedName>
        <fullName evidence="2">Uncharacterized protein</fullName>
    </submittedName>
</protein>
<dbReference type="AlphaFoldDB" id="G0RZ30"/>
<organism evidence="3">
    <name type="scientific">Chaetomium thermophilum (strain DSM 1495 / CBS 144.50 / IMI 039719)</name>
    <name type="common">Thermochaetoides thermophila</name>
    <dbReference type="NCBI Taxonomy" id="759272"/>
    <lineage>
        <taxon>Eukaryota</taxon>
        <taxon>Fungi</taxon>
        <taxon>Dikarya</taxon>
        <taxon>Ascomycota</taxon>
        <taxon>Pezizomycotina</taxon>
        <taxon>Sordariomycetes</taxon>
        <taxon>Sordariomycetidae</taxon>
        <taxon>Sordariales</taxon>
        <taxon>Chaetomiaceae</taxon>
        <taxon>Thermochaetoides</taxon>
    </lineage>
</organism>
<evidence type="ECO:0000313" key="2">
    <source>
        <dbReference type="EMBL" id="EGS23458.1"/>
    </source>
</evidence>
<keyword evidence="3" id="KW-1185">Reference proteome</keyword>
<name>G0RZ30_CHATD</name>
<sequence>MPERTTQILIAEQGRVCPLCTLMLQDGDKVWACTGNNTRSWEREFVLKLVKGDPREAVKEIPSDQKAVPLPSADIAYHRACHRLIRENMGTAWYLEAILKHDFCNDWVIWYHTKQRPAILKAAIVPALEAEFRPAQGKLPYEIWFRIAGYLMSEFIVAQVLNVTDRTIGTTVEFDVTRDVYATFVKVLGNVYIKRIRNLKSNEKPEAREYRILAAQSAHPARIMYVGRDHLGIRKVQFAVPGRTLPGPNSVPGVWWQRWNLSGKLRNMMICRAFNKKIGPRPNDKIARSEMLFPVRDTQPLTFVSEMDLAAIPLRMQRLRPFSLEDWRPDSLRNVIAVCDPEVKGHTFMHRVGLNEPGTIGYSVAVTKYGIQKILVHREEYTFPEYRYWIRDEPEWCCWVYMPMNVGEHITQICASPSHMLNKDKSTGLTFITNRNRARYFSRWATPDPTWADAGILRDNNNETYLYDCLYKPNATGDSMYYGVGRQPKDRSIVVHLAFKGSDLRLEKCNYRYPLTPTTIPLDDQNAWFFSCCSLKDVVKITLCVSRESADEEQRLRREKGFWLLPPSSNDRSSPQAAAAPPPGAVLGMLLEYANGDKESVGSFRFDWATSVPPMEVVDAPGQALYIGYTRDQAAWVRQVRLGPPSEDERFLLRWKKVPWDGMLEWWVSGVGMELKLLGFSDNGVPTNGGRRTAEAADDGSELAVAESAVTEAGGQLAVPGGRRVGHSQSSGADKGQQSGVAGHPASWDTPL</sequence>
<reference evidence="2 3" key="1">
    <citation type="journal article" date="2011" name="Cell">
        <title>Insight into structure and assembly of the nuclear pore complex by utilizing the genome of a eukaryotic thermophile.</title>
        <authorList>
            <person name="Amlacher S."/>
            <person name="Sarges P."/>
            <person name="Flemming D."/>
            <person name="van Noort V."/>
            <person name="Kunze R."/>
            <person name="Devos D.P."/>
            <person name="Arumugam M."/>
            <person name="Bork P."/>
            <person name="Hurt E."/>
        </authorList>
    </citation>
    <scope>NUCLEOTIDE SEQUENCE [LARGE SCALE GENOMIC DNA]</scope>
    <source>
        <strain evidence="3">DSM 1495 / CBS 144.50 / IMI 039719</strain>
    </source>
</reference>
<dbReference type="HOGENOM" id="CLU_370039_0_0_1"/>
<evidence type="ECO:0000313" key="3">
    <source>
        <dbReference type="Proteomes" id="UP000008066"/>
    </source>
</evidence>
<dbReference type="KEGG" id="cthr:CTHT_0001510"/>
<dbReference type="STRING" id="759272.G0RZ30"/>
<dbReference type="GeneID" id="18254189"/>
<evidence type="ECO:0000256" key="1">
    <source>
        <dbReference type="SAM" id="MobiDB-lite"/>
    </source>
</evidence>
<feature type="region of interest" description="Disordered" evidence="1">
    <location>
        <begin position="711"/>
        <end position="752"/>
    </location>
</feature>